<name>A0ABQ8T7N6_PERAM</name>
<organism evidence="1 2">
    <name type="scientific">Periplaneta americana</name>
    <name type="common">American cockroach</name>
    <name type="synonym">Blatta americana</name>
    <dbReference type="NCBI Taxonomy" id="6978"/>
    <lineage>
        <taxon>Eukaryota</taxon>
        <taxon>Metazoa</taxon>
        <taxon>Ecdysozoa</taxon>
        <taxon>Arthropoda</taxon>
        <taxon>Hexapoda</taxon>
        <taxon>Insecta</taxon>
        <taxon>Pterygota</taxon>
        <taxon>Neoptera</taxon>
        <taxon>Polyneoptera</taxon>
        <taxon>Dictyoptera</taxon>
        <taxon>Blattodea</taxon>
        <taxon>Blattoidea</taxon>
        <taxon>Blattidae</taxon>
        <taxon>Blattinae</taxon>
        <taxon>Periplaneta</taxon>
    </lineage>
</organism>
<keyword evidence="2" id="KW-1185">Reference proteome</keyword>
<evidence type="ECO:0000313" key="1">
    <source>
        <dbReference type="EMBL" id="KAJ4441877.1"/>
    </source>
</evidence>
<gene>
    <name evidence="1" type="ORF">ANN_11737</name>
</gene>
<sequence length="95" mass="10729">MPSTWPGIEPATLDIEGQRYINSPTCSYKVDVRSSFVGHIPDSRPQTTYFKLTCNRGRAVDVISEFDVADEKDRLRHESESRGYHGLVMVILTIA</sequence>
<reference evidence="1 2" key="1">
    <citation type="journal article" date="2022" name="Allergy">
        <title>Genome assembly and annotation of Periplaneta americana reveal a comprehensive cockroach allergen profile.</title>
        <authorList>
            <person name="Wang L."/>
            <person name="Xiong Q."/>
            <person name="Saelim N."/>
            <person name="Wang L."/>
            <person name="Nong W."/>
            <person name="Wan A.T."/>
            <person name="Shi M."/>
            <person name="Liu X."/>
            <person name="Cao Q."/>
            <person name="Hui J.H.L."/>
            <person name="Sookrung N."/>
            <person name="Leung T.F."/>
            <person name="Tungtrongchitr A."/>
            <person name="Tsui S.K.W."/>
        </authorList>
    </citation>
    <scope>NUCLEOTIDE SEQUENCE [LARGE SCALE GENOMIC DNA]</scope>
    <source>
        <strain evidence="1">PWHHKU_190912</strain>
    </source>
</reference>
<comment type="caution">
    <text evidence="1">The sequence shown here is derived from an EMBL/GenBank/DDBJ whole genome shotgun (WGS) entry which is preliminary data.</text>
</comment>
<accession>A0ABQ8T7N6</accession>
<evidence type="ECO:0000313" key="2">
    <source>
        <dbReference type="Proteomes" id="UP001148838"/>
    </source>
</evidence>
<dbReference type="Proteomes" id="UP001148838">
    <property type="component" value="Unassembled WGS sequence"/>
</dbReference>
<proteinExistence type="predicted"/>
<dbReference type="EMBL" id="JAJSOF020000015">
    <property type="protein sequence ID" value="KAJ4441877.1"/>
    <property type="molecule type" value="Genomic_DNA"/>
</dbReference>
<protein>
    <submittedName>
        <fullName evidence="1">Uncharacterized protein</fullName>
    </submittedName>
</protein>